<name>A0A854BFC9_ECOLX</name>
<comment type="caution">
    <text evidence="2">The sequence shown here is derived from an EMBL/GenBank/DDBJ whole genome shotgun (WGS) entry which is preliminary data.</text>
</comment>
<accession>A0A854BFC9</accession>
<organism evidence="2 3">
    <name type="scientific">Escherichia coli</name>
    <dbReference type="NCBI Taxonomy" id="562"/>
    <lineage>
        <taxon>Bacteria</taxon>
        <taxon>Pseudomonadati</taxon>
        <taxon>Pseudomonadota</taxon>
        <taxon>Gammaproteobacteria</taxon>
        <taxon>Enterobacterales</taxon>
        <taxon>Enterobacteriaceae</taxon>
        <taxon>Escherichia</taxon>
    </lineage>
</organism>
<reference evidence="2 3" key="1">
    <citation type="journal article" date="2017" name="Front. Cell. Infect. Microbiol.">
        <title>Chaperone-usher pili loci of human colonization factor-negative enterotoxigenic Escherichia coli.</title>
        <authorList>
            <person name="Del Canto F."/>
            <person name="Vidal R."/>
            <person name="Stine O.C."/>
            <person name="Pop M."/>
        </authorList>
    </citation>
    <scope>NUCLEOTIDE SEQUENCE [LARGE SCALE GENOMIC DNA]</scope>
    <source>
        <strain evidence="2 3">700324</strain>
    </source>
</reference>
<dbReference type="AlphaFoldDB" id="A0A854BFC9"/>
<protein>
    <submittedName>
        <fullName evidence="2">DctR protein</fullName>
    </submittedName>
</protein>
<evidence type="ECO:0000313" key="2">
    <source>
        <dbReference type="EMBL" id="OKV04578.1"/>
    </source>
</evidence>
<keyword evidence="1" id="KW-0472">Membrane</keyword>
<evidence type="ECO:0000313" key="3">
    <source>
        <dbReference type="Proteomes" id="UP000185794"/>
    </source>
</evidence>
<dbReference type="Proteomes" id="UP000185794">
    <property type="component" value="Unassembled WGS sequence"/>
</dbReference>
<keyword evidence="1" id="KW-0812">Transmembrane</keyword>
<keyword evidence="1" id="KW-1133">Transmembrane helix</keyword>
<gene>
    <name evidence="2" type="ORF">AWP47_28045</name>
</gene>
<evidence type="ECO:0000256" key="1">
    <source>
        <dbReference type="SAM" id="Phobius"/>
    </source>
</evidence>
<dbReference type="EMBL" id="LRKC01000173">
    <property type="protein sequence ID" value="OKV04578.1"/>
    <property type="molecule type" value="Genomic_DNA"/>
</dbReference>
<sequence length="59" mass="6716">MHCIKLIHSQLTIIISPVLLITFGKLIIKLMSAPGVGYVSYNYQGYDVLHCDEKHSEQR</sequence>
<proteinExistence type="predicted"/>
<feature type="transmembrane region" description="Helical" evidence="1">
    <location>
        <begin position="6"/>
        <end position="28"/>
    </location>
</feature>